<accession>A0A1D6J728</accession>
<dbReference type="AlphaFoldDB" id="A0A1D6J728"/>
<sequence length="57" mass="6332">MPPDEPGERAVRDFSFHDMVIEMPRHDVRLWDLDGEGSATCSLPTRSVCGNSGSTLR</sequence>
<organism evidence="1">
    <name type="scientific">Zea mays</name>
    <name type="common">Maize</name>
    <dbReference type="NCBI Taxonomy" id="4577"/>
    <lineage>
        <taxon>Eukaryota</taxon>
        <taxon>Viridiplantae</taxon>
        <taxon>Streptophyta</taxon>
        <taxon>Embryophyta</taxon>
        <taxon>Tracheophyta</taxon>
        <taxon>Spermatophyta</taxon>
        <taxon>Magnoliopsida</taxon>
        <taxon>Liliopsida</taxon>
        <taxon>Poales</taxon>
        <taxon>Poaceae</taxon>
        <taxon>PACMAD clade</taxon>
        <taxon>Panicoideae</taxon>
        <taxon>Andropogonodae</taxon>
        <taxon>Andropogoneae</taxon>
        <taxon>Tripsacinae</taxon>
        <taxon>Zea</taxon>
    </lineage>
</organism>
<proteinExistence type="predicted"/>
<name>A0A1D6J728_MAIZE</name>
<reference evidence="1" key="1">
    <citation type="submission" date="2015-12" db="EMBL/GenBank/DDBJ databases">
        <title>Update maize B73 reference genome by single molecule sequencing technologies.</title>
        <authorList>
            <consortium name="Maize Genome Sequencing Project"/>
            <person name="Ware D."/>
        </authorList>
    </citation>
    <scope>NUCLEOTIDE SEQUENCE</scope>
    <source>
        <tissue evidence="1">Seedling</tissue>
    </source>
</reference>
<dbReference type="InParanoid" id="A0A1D6J728"/>
<gene>
    <name evidence="1" type="ORF">ZEAMMB73_Zm00001d025436</name>
</gene>
<protein>
    <submittedName>
        <fullName evidence="1">Uncharacterized protein</fullName>
    </submittedName>
</protein>
<evidence type="ECO:0000313" key="1">
    <source>
        <dbReference type="EMBL" id="AQK43728.1"/>
    </source>
</evidence>
<dbReference type="EMBL" id="CM000786">
    <property type="protein sequence ID" value="AQK43728.1"/>
    <property type="molecule type" value="Genomic_DNA"/>
</dbReference>